<feature type="signal peptide" evidence="1">
    <location>
        <begin position="1"/>
        <end position="21"/>
    </location>
</feature>
<dbReference type="Pfam" id="PF07589">
    <property type="entry name" value="PEP-CTERM"/>
    <property type="match status" value="1"/>
</dbReference>
<keyword evidence="4" id="KW-1185">Reference proteome</keyword>
<sequence length="202" mass="20374">MKVTHVALAAALLAVSAAASAQTTTYTSAATFLANVAPGSYTEGFADPFFSGEPSATFTGNGFTYTVSAPGGVYGNGTLIGTNLPTETLTVTFSGATVTAIGGNFWATNISDVFQPVPVTLTLSDGTTTTFTPVSETTGSFRGFTTTLGITSMTIASTAGVYAGMGNLTVGVAAIPEPGTWLMMALGVGALLLRNSRRNAQA</sequence>
<protein>
    <submittedName>
        <fullName evidence="3">PEP-CTERM sorting domain-containing protein</fullName>
    </submittedName>
</protein>
<reference evidence="3 4" key="1">
    <citation type="submission" date="2019-01" db="EMBL/GenBank/DDBJ databases">
        <authorList>
            <person name="Chen W.-M."/>
        </authorList>
    </citation>
    <scope>NUCLEOTIDE SEQUENCE [LARGE SCALE GENOMIC DNA]</scope>
    <source>
        <strain evidence="3 4">KYPY4</strain>
    </source>
</reference>
<dbReference type="RefSeq" id="WP_128229813.1">
    <property type="nucleotide sequence ID" value="NZ_SACR01000005.1"/>
</dbReference>
<dbReference type="AlphaFoldDB" id="A0A437RC63"/>
<dbReference type="OrthoDB" id="9167324at2"/>
<dbReference type="Proteomes" id="UP000285575">
    <property type="component" value="Unassembled WGS sequence"/>
</dbReference>
<feature type="chain" id="PRO_5019331221" evidence="1">
    <location>
        <begin position="22"/>
        <end position="202"/>
    </location>
</feature>
<keyword evidence="1" id="KW-0732">Signal</keyword>
<dbReference type="NCBIfam" id="TIGR02595">
    <property type="entry name" value="PEP_CTERM"/>
    <property type="match status" value="1"/>
</dbReference>
<gene>
    <name evidence="3" type="ORF">EOE66_16385</name>
</gene>
<accession>A0A437RC63</accession>
<evidence type="ECO:0000313" key="4">
    <source>
        <dbReference type="Proteomes" id="UP000285575"/>
    </source>
</evidence>
<evidence type="ECO:0000256" key="1">
    <source>
        <dbReference type="SAM" id="SignalP"/>
    </source>
</evidence>
<evidence type="ECO:0000313" key="3">
    <source>
        <dbReference type="EMBL" id="RVU44264.1"/>
    </source>
</evidence>
<evidence type="ECO:0000259" key="2">
    <source>
        <dbReference type="Pfam" id="PF07589"/>
    </source>
</evidence>
<dbReference type="InterPro" id="IPR013424">
    <property type="entry name" value="Ice-binding_C"/>
</dbReference>
<dbReference type="EMBL" id="SACR01000005">
    <property type="protein sequence ID" value="RVU44264.1"/>
    <property type="molecule type" value="Genomic_DNA"/>
</dbReference>
<organism evidence="3 4">
    <name type="scientific">Rubrivivax rivuli</name>
    <dbReference type="NCBI Taxonomy" id="1862385"/>
    <lineage>
        <taxon>Bacteria</taxon>
        <taxon>Pseudomonadati</taxon>
        <taxon>Pseudomonadota</taxon>
        <taxon>Betaproteobacteria</taxon>
        <taxon>Burkholderiales</taxon>
        <taxon>Sphaerotilaceae</taxon>
        <taxon>Rubrivivax</taxon>
    </lineage>
</organism>
<feature type="domain" description="Ice-binding protein C-terminal" evidence="2">
    <location>
        <begin position="174"/>
        <end position="198"/>
    </location>
</feature>
<comment type="caution">
    <text evidence="3">The sequence shown here is derived from an EMBL/GenBank/DDBJ whole genome shotgun (WGS) entry which is preliminary data.</text>
</comment>
<name>A0A437RC63_9BURK</name>
<proteinExistence type="predicted"/>